<dbReference type="AlphaFoldDB" id="A0A5J4PSM7"/>
<feature type="domain" description="CBM20" evidence="1">
    <location>
        <begin position="1"/>
        <end position="100"/>
    </location>
</feature>
<gene>
    <name evidence="2" type="ORF">EZS27_037541</name>
</gene>
<organism evidence="2">
    <name type="scientific">termite gut metagenome</name>
    <dbReference type="NCBI Taxonomy" id="433724"/>
    <lineage>
        <taxon>unclassified sequences</taxon>
        <taxon>metagenomes</taxon>
        <taxon>organismal metagenomes</taxon>
    </lineage>
</organism>
<protein>
    <recommendedName>
        <fullName evidence="1">CBM20 domain-containing protein</fullName>
    </recommendedName>
</protein>
<accession>A0A5J4PSM7</accession>
<dbReference type="PANTHER" id="PTHR32518:SF3">
    <property type="entry name" value="4-ALPHA-GLUCANOTRANSFERASE"/>
    <property type="match status" value="1"/>
</dbReference>
<dbReference type="GO" id="GO:2001070">
    <property type="term" value="F:starch binding"/>
    <property type="evidence" value="ECO:0007669"/>
    <property type="project" value="InterPro"/>
</dbReference>
<dbReference type="EMBL" id="SNRY01007006">
    <property type="protein sequence ID" value="KAA6311303.1"/>
    <property type="molecule type" value="Genomic_DNA"/>
</dbReference>
<dbReference type="Gene3D" id="2.60.40.10">
    <property type="entry name" value="Immunoglobulins"/>
    <property type="match status" value="2"/>
</dbReference>
<reference evidence="2" key="1">
    <citation type="submission" date="2019-03" db="EMBL/GenBank/DDBJ databases">
        <title>Single cell metagenomics reveals metabolic interactions within the superorganism composed of flagellate Streblomastix strix and complex community of Bacteroidetes bacteria on its surface.</title>
        <authorList>
            <person name="Treitli S.C."/>
            <person name="Kolisko M."/>
            <person name="Husnik F."/>
            <person name="Keeling P."/>
            <person name="Hampl V."/>
        </authorList>
    </citation>
    <scope>NUCLEOTIDE SEQUENCE</scope>
    <source>
        <strain evidence="2">STM</strain>
    </source>
</reference>
<dbReference type="Pfam" id="PF00686">
    <property type="entry name" value="CBM_20"/>
    <property type="match status" value="1"/>
</dbReference>
<sequence length="175" mass="20441">MLISFTIEYRTDWNEGIRLSGNIPELGDGNLDKAIQLQTYDGVHWTVQIQLSTPRTIEYHYCIYRDNDIVRKEWVGFPRRFQFTSADKDREYRLIDFWKDIPEESYFYSSAFTESLLAHRKRAGFPKQYPQGLAIKAYAPRITEDYCLAICGSCEALGNWNPAKAMLMSDVNFPE</sequence>
<dbReference type="SMART" id="SM01065">
    <property type="entry name" value="CBM_2"/>
    <property type="match status" value="1"/>
</dbReference>
<proteinExistence type="predicted"/>
<name>A0A5J4PSM7_9ZZZZ</name>
<dbReference type="PROSITE" id="PS51166">
    <property type="entry name" value="CBM20"/>
    <property type="match status" value="1"/>
</dbReference>
<dbReference type="InterPro" id="IPR013784">
    <property type="entry name" value="Carb-bd-like_fold"/>
</dbReference>
<evidence type="ECO:0000313" key="2">
    <source>
        <dbReference type="EMBL" id="KAA6311303.1"/>
    </source>
</evidence>
<dbReference type="InterPro" id="IPR013783">
    <property type="entry name" value="Ig-like_fold"/>
</dbReference>
<dbReference type="InterPro" id="IPR002044">
    <property type="entry name" value="CBM20"/>
</dbReference>
<dbReference type="PANTHER" id="PTHR32518">
    <property type="match status" value="1"/>
</dbReference>
<dbReference type="SUPFAM" id="SSF49452">
    <property type="entry name" value="Starch-binding domain-like"/>
    <property type="match status" value="2"/>
</dbReference>
<feature type="non-terminal residue" evidence="2">
    <location>
        <position position="175"/>
    </location>
</feature>
<comment type="caution">
    <text evidence="2">The sequence shown here is derived from an EMBL/GenBank/DDBJ whole genome shotgun (WGS) entry which is preliminary data.</text>
</comment>
<evidence type="ECO:0000259" key="1">
    <source>
        <dbReference type="PROSITE" id="PS51166"/>
    </source>
</evidence>